<keyword evidence="2" id="KW-1133">Transmembrane helix</keyword>
<keyword evidence="4" id="KW-1185">Reference proteome</keyword>
<dbReference type="Proteomes" id="UP000193577">
    <property type="component" value="Unassembled WGS sequence"/>
</dbReference>
<dbReference type="InterPro" id="IPR026004">
    <property type="entry name" value="Septum_form"/>
</dbReference>
<evidence type="ECO:0000313" key="4">
    <source>
        <dbReference type="Proteomes" id="UP000193577"/>
    </source>
</evidence>
<accession>A0A7I7SGH3</accession>
<dbReference type="OrthoDB" id="4266126at2"/>
<keyword evidence="2" id="KW-0812">Transmembrane</keyword>
<proteinExistence type="predicted"/>
<dbReference type="AlphaFoldDB" id="A0A7I7SGH3"/>
<dbReference type="EMBL" id="NCXO01000020">
    <property type="protein sequence ID" value="OSC33552.1"/>
    <property type="molecule type" value="Genomic_DNA"/>
</dbReference>
<reference evidence="3 4" key="1">
    <citation type="submission" date="2017-04" db="EMBL/GenBank/DDBJ databases">
        <title>The new phylogeny of genus Mycobacterium.</title>
        <authorList>
            <person name="Tortoli E."/>
            <person name="Trovato A."/>
            <person name="Cirillo D.M."/>
        </authorList>
    </citation>
    <scope>NUCLEOTIDE SEQUENCE [LARGE SCALE GENOMIC DNA]</scope>
    <source>
        <strain evidence="3 4">KCTC 19819</strain>
    </source>
</reference>
<keyword evidence="2" id="KW-0472">Membrane</keyword>
<sequence>MSEESEPLDDATVDDAVDATADDAVDTTADDGAPDTGDRPRRRWVARLRPRVRSSRTARRGLLLTALGALLIAGVIAAIPVIDDSSELLGYFNANSEPAVTARGNDAFSQATTGDCLTWPDNDPQAITIVDCATEHRFEVSEAVDLRTFPGAEYGPDAPAPTPARLAEIGKEQCERAVDRYLGPHFDPNGRYTIGMLWSGDKTWQHAGERRMLCGLQLPGPGDTQALTVGRVAEQDQSKVFPPGTCLGIDPATNQPTDVPVDCAAPHAMEVTGTVNLAERFPDALPSEAEQDTYIKDICTAATEDYLAPVTLRQTTLTLGYSTIALPSWVAGSRQLSCSVGMTLGNGGWATLLGSAKGELLINGQPPVPPPDIPEERLDLLPLPSG</sequence>
<organism evidence="3 4">
    <name type="scientific">Mycolicibacillus koreensis</name>
    <dbReference type="NCBI Taxonomy" id="1069220"/>
    <lineage>
        <taxon>Bacteria</taxon>
        <taxon>Bacillati</taxon>
        <taxon>Actinomycetota</taxon>
        <taxon>Actinomycetes</taxon>
        <taxon>Mycobacteriales</taxon>
        <taxon>Mycobacteriaceae</taxon>
        <taxon>Mycolicibacillus</taxon>
    </lineage>
</organism>
<evidence type="ECO:0000256" key="2">
    <source>
        <dbReference type="SAM" id="Phobius"/>
    </source>
</evidence>
<dbReference type="Pfam" id="PF13845">
    <property type="entry name" value="Septum_form"/>
    <property type="match status" value="1"/>
</dbReference>
<feature type="region of interest" description="Disordered" evidence="1">
    <location>
        <begin position="1"/>
        <end position="41"/>
    </location>
</feature>
<name>A0A7I7SGH3_9MYCO</name>
<protein>
    <submittedName>
        <fullName evidence="3">Uncharacterized protein</fullName>
    </submittedName>
</protein>
<feature type="transmembrane region" description="Helical" evidence="2">
    <location>
        <begin position="61"/>
        <end position="82"/>
    </location>
</feature>
<gene>
    <name evidence="3" type="ORF">B8W67_10555</name>
</gene>
<evidence type="ECO:0000313" key="3">
    <source>
        <dbReference type="EMBL" id="OSC33552.1"/>
    </source>
</evidence>
<feature type="compositionally biased region" description="Acidic residues" evidence="1">
    <location>
        <begin position="1"/>
        <end position="33"/>
    </location>
</feature>
<evidence type="ECO:0000256" key="1">
    <source>
        <dbReference type="SAM" id="MobiDB-lite"/>
    </source>
</evidence>
<comment type="caution">
    <text evidence="3">The sequence shown here is derived from an EMBL/GenBank/DDBJ whole genome shotgun (WGS) entry which is preliminary data.</text>
</comment>
<feature type="region of interest" description="Disordered" evidence="1">
    <location>
        <begin position="367"/>
        <end position="386"/>
    </location>
</feature>